<comment type="caution">
    <text evidence="6">The sequence shown here is derived from an EMBL/GenBank/DDBJ whole genome shotgun (WGS) entry which is preliminary data.</text>
</comment>
<dbReference type="AlphaFoldDB" id="A0A8H5GT07"/>
<dbReference type="InterPro" id="IPR020574">
    <property type="entry name" value="Ribosomal_uS9_CS"/>
</dbReference>
<dbReference type="InterPro" id="IPR000754">
    <property type="entry name" value="Ribosomal_uS9"/>
</dbReference>
<keyword evidence="2 4" id="KW-0689">Ribosomal protein</keyword>
<protein>
    <submittedName>
        <fullName evidence="6">Uncharacterized protein</fullName>
    </submittedName>
</protein>
<comment type="similarity">
    <text evidence="1 4">Belongs to the universal ribosomal protein uS9 family.</text>
</comment>
<dbReference type="GO" id="GO:0003723">
    <property type="term" value="F:RNA binding"/>
    <property type="evidence" value="ECO:0007669"/>
    <property type="project" value="TreeGrafter"/>
</dbReference>
<evidence type="ECO:0000256" key="1">
    <source>
        <dbReference type="ARBA" id="ARBA00005251"/>
    </source>
</evidence>
<keyword evidence="3 4" id="KW-0687">Ribonucleoprotein</keyword>
<dbReference type="PROSITE" id="PS00360">
    <property type="entry name" value="RIBOSOMAL_S9"/>
    <property type="match status" value="1"/>
</dbReference>
<keyword evidence="7" id="KW-1185">Reference proteome</keyword>
<dbReference type="EMBL" id="JAACJM010000010">
    <property type="protein sequence ID" value="KAF5370572.1"/>
    <property type="molecule type" value="Genomic_DNA"/>
</dbReference>
<dbReference type="OrthoDB" id="10254627at2759"/>
<evidence type="ECO:0000256" key="3">
    <source>
        <dbReference type="ARBA" id="ARBA00023274"/>
    </source>
</evidence>
<name>A0A8H5GT07_9AGAR</name>
<evidence type="ECO:0000313" key="6">
    <source>
        <dbReference type="EMBL" id="KAF5370572.1"/>
    </source>
</evidence>
<evidence type="ECO:0000256" key="4">
    <source>
        <dbReference type="RuleBase" id="RU003815"/>
    </source>
</evidence>
<dbReference type="PANTHER" id="PTHR21569">
    <property type="entry name" value="RIBOSOMAL PROTEIN S9"/>
    <property type="match status" value="1"/>
</dbReference>
<gene>
    <name evidence="6" type="ORF">D9758_001926</name>
</gene>
<dbReference type="SUPFAM" id="SSF54211">
    <property type="entry name" value="Ribosomal protein S5 domain 2-like"/>
    <property type="match status" value="1"/>
</dbReference>
<reference evidence="6 7" key="1">
    <citation type="journal article" date="2020" name="ISME J.">
        <title>Uncovering the hidden diversity of litter-decomposition mechanisms in mushroom-forming fungi.</title>
        <authorList>
            <person name="Floudas D."/>
            <person name="Bentzer J."/>
            <person name="Ahren D."/>
            <person name="Johansson T."/>
            <person name="Persson P."/>
            <person name="Tunlid A."/>
        </authorList>
    </citation>
    <scope>NUCLEOTIDE SEQUENCE [LARGE SCALE GENOMIC DNA]</scope>
    <source>
        <strain evidence="6 7">CBS 291.85</strain>
    </source>
</reference>
<dbReference type="GO" id="GO:0006412">
    <property type="term" value="P:translation"/>
    <property type="evidence" value="ECO:0007669"/>
    <property type="project" value="InterPro"/>
</dbReference>
<dbReference type="Proteomes" id="UP000559256">
    <property type="component" value="Unassembled WGS sequence"/>
</dbReference>
<dbReference type="InterPro" id="IPR020568">
    <property type="entry name" value="Ribosomal_Su5_D2-typ_SF"/>
</dbReference>
<dbReference type="Pfam" id="PF00380">
    <property type="entry name" value="Ribosomal_S9"/>
    <property type="match status" value="1"/>
</dbReference>
<dbReference type="PANTHER" id="PTHR21569:SF1">
    <property type="entry name" value="SMALL RIBOSOMAL SUBUNIT PROTEIN US9M"/>
    <property type="match status" value="1"/>
</dbReference>
<dbReference type="InterPro" id="IPR014721">
    <property type="entry name" value="Ribsml_uS5_D2-typ_fold_subgr"/>
</dbReference>
<accession>A0A8H5GT07</accession>
<evidence type="ECO:0000256" key="2">
    <source>
        <dbReference type="ARBA" id="ARBA00022980"/>
    </source>
</evidence>
<proteinExistence type="inferred from homology"/>
<evidence type="ECO:0000313" key="7">
    <source>
        <dbReference type="Proteomes" id="UP000559256"/>
    </source>
</evidence>
<organism evidence="6 7">
    <name type="scientific">Tetrapyrgos nigripes</name>
    <dbReference type="NCBI Taxonomy" id="182062"/>
    <lineage>
        <taxon>Eukaryota</taxon>
        <taxon>Fungi</taxon>
        <taxon>Dikarya</taxon>
        <taxon>Basidiomycota</taxon>
        <taxon>Agaricomycotina</taxon>
        <taxon>Agaricomycetes</taxon>
        <taxon>Agaricomycetidae</taxon>
        <taxon>Agaricales</taxon>
        <taxon>Marasmiineae</taxon>
        <taxon>Marasmiaceae</taxon>
        <taxon>Tetrapyrgos</taxon>
    </lineage>
</organism>
<feature type="compositionally biased region" description="Acidic residues" evidence="5">
    <location>
        <begin position="51"/>
        <end position="61"/>
    </location>
</feature>
<dbReference type="Gene3D" id="3.30.230.10">
    <property type="match status" value="1"/>
</dbReference>
<dbReference type="GO" id="GO:0005763">
    <property type="term" value="C:mitochondrial small ribosomal subunit"/>
    <property type="evidence" value="ECO:0007669"/>
    <property type="project" value="TreeGrafter"/>
</dbReference>
<sequence>MLSILRRQVCLTRPTFLRTYATTARPFVPPAQLDQVNARPPRSRRRRRENEDQEEDQEEEEIIKTKPESRSFYTGRASYHDNLIQLQNALSRTRGALKTLQLLPLPPFARASLKPIPKVWKTPDEMSEQFNVKMTTGRYRRVLTLLSELHEYHRIAVTAKHIQLARTLNGILEMFESGIRSAALALQKRKKVVELDRYDRSYTVGRRKTSSARVWMIPVKVPPQTSRKSAEDLLGLPEEDVPQTPVTTSTILVNNLPIGEYFPQPADRERIVRPLKIAGVLGKYNIFTIARGGGTTGQSGAIAHGIAKGIFAHEPDVGAVLRRAKLLRRDPRMVERKKTGLAKARKRYAWVRR</sequence>
<feature type="region of interest" description="Disordered" evidence="5">
    <location>
        <begin position="28"/>
        <end position="67"/>
    </location>
</feature>
<dbReference type="GO" id="GO:0003735">
    <property type="term" value="F:structural constituent of ribosome"/>
    <property type="evidence" value="ECO:0007669"/>
    <property type="project" value="InterPro"/>
</dbReference>
<evidence type="ECO:0000256" key="5">
    <source>
        <dbReference type="SAM" id="MobiDB-lite"/>
    </source>
</evidence>